<dbReference type="Pfam" id="PF05362">
    <property type="entry name" value="Lon_C"/>
    <property type="match status" value="1"/>
</dbReference>
<dbReference type="PRINTS" id="PR00830">
    <property type="entry name" value="ENDOLAPTASE"/>
</dbReference>
<keyword evidence="4" id="KW-0720">Serine protease</keyword>
<dbReference type="GO" id="GO:0016887">
    <property type="term" value="F:ATP hydrolysis activity"/>
    <property type="evidence" value="ECO:0007669"/>
    <property type="project" value="InterPro"/>
</dbReference>
<evidence type="ECO:0000256" key="4">
    <source>
        <dbReference type="ARBA" id="ARBA00022825"/>
    </source>
</evidence>
<dbReference type="GO" id="GO:0030163">
    <property type="term" value="P:protein catabolic process"/>
    <property type="evidence" value="ECO:0007669"/>
    <property type="project" value="InterPro"/>
</dbReference>
<gene>
    <name evidence="7" type="ORF">Harvfovirus47_4</name>
</gene>
<dbReference type="InterPro" id="IPR008269">
    <property type="entry name" value="Lon_proteolytic"/>
</dbReference>
<sequence>MEDSTVRECKISFLQHEYNRYAKSLYDMGQHIEFLYRAGFMVIHDRLRLLNELNHDIRFMNQDIYNTKLKELKVSANVNNNSDSTNDSVPCETDSEVIDDQDKLSEKITSESHSKVDKLDKNIYDIIGSPLHYNTNIDALLDICRNGKIGNLGNIIFNDFDKVADQIVKVGKDSGFRSIYHGLDLLIGCSHKELIIGKTLESESLQSSNASGNEQTERLKEFREMLELINTIFVPTKYSSLDVVKDFEISCSINDHPPNDLFMQSFASISIIFPNTGKKFVFDGFFSPDPIQSMIRTCQIYKPLLYKKKKTIQAYADELRNINSKFANLYIKNMSAGEILSYTLEQFGTKLKVDFDRYTKLSKMTFRALMEEFTKDRTDRSDRMLVDKSDRSEKADSQARDGNLRNMFVIIRLLLFGPDDCINMAGLLFGLTKDKKVGSEVVADIIYNNLTLPLQTKLKKSSINIKNELDKIKNLSDDDVDIPRQIAANSNIPSKIKKIIFNKLNELKTQSSEQSKHRTYVDILSRFPWMDTDKTFIDLNKDNKRSCEFIDRVTKVLNEKVYGHTECKQAIVELICKWIMNPSSMGKSISLCGPPGVGKTLIAKGLGDALGIPFRCISLCGVEDGTYLSGHSFTYSNAQHGAIVREMCEAGKARSILFFDELDKSCKKHGVNEIQNIFIQLTDPNMNKTFSDKFFQETTFPLDKVIFIFTYNDRSLLDPVLLDRITEIEVKSYSVKDKLKIANEFLLKEILEGVNLEHGSLKINDDDVKYIIENYTYESGVRKLKQLMESLLLKLNVDRLYQRGLFSCECKKDIEPKECTCDRCGNCEKCSACKICNAKCVKGCRVEINKANPLVITRAIIEKYLPKPKIHYDKIHRVDEVGIVNGLYATQSGNGGLVNIVVQKNLTGGGKFELKLTGSQGKVMKESVEFAWTTVSNLIKTTVLEENINNYKSGIHIHALDGATSKDGPSAGCAFGVALISLVLNKKIKRDIAMTGEIGKFGESKMIGGLSSKLYGAKRAEVKTVFIPRENERDLKELQELDPQLFDESFKVILVDHIHDILSQVLIEDSGEKIDIKQYLNNAL</sequence>
<evidence type="ECO:0000256" key="5">
    <source>
        <dbReference type="ARBA" id="ARBA00022840"/>
    </source>
</evidence>
<evidence type="ECO:0000259" key="6">
    <source>
        <dbReference type="PROSITE" id="PS51786"/>
    </source>
</evidence>
<protein>
    <submittedName>
        <fullName evidence="7">ATP-dependent Lon protease</fullName>
    </submittedName>
</protein>
<dbReference type="EMBL" id="MK072289">
    <property type="protein sequence ID" value="AYV81634.1"/>
    <property type="molecule type" value="Genomic_DNA"/>
</dbReference>
<organism evidence="7">
    <name type="scientific">Harvfovirus sp</name>
    <dbReference type="NCBI Taxonomy" id="2487768"/>
    <lineage>
        <taxon>Viruses</taxon>
        <taxon>Varidnaviria</taxon>
        <taxon>Bamfordvirae</taxon>
        <taxon>Nucleocytoviricota</taxon>
        <taxon>Megaviricetes</taxon>
        <taxon>Imitervirales</taxon>
        <taxon>Mimiviridae</taxon>
        <taxon>Klosneuvirinae</taxon>
    </lineage>
</organism>
<dbReference type="GO" id="GO:0004252">
    <property type="term" value="F:serine-type endopeptidase activity"/>
    <property type="evidence" value="ECO:0007669"/>
    <property type="project" value="InterPro"/>
</dbReference>
<dbReference type="SUPFAM" id="SSF52540">
    <property type="entry name" value="P-loop containing nucleoside triphosphate hydrolases"/>
    <property type="match status" value="1"/>
</dbReference>
<accession>A0A3G5A552</accession>
<dbReference type="InterPro" id="IPR020568">
    <property type="entry name" value="Ribosomal_Su5_D2-typ_SF"/>
</dbReference>
<dbReference type="SMART" id="SM00382">
    <property type="entry name" value="AAA"/>
    <property type="match status" value="1"/>
</dbReference>
<dbReference type="InterPro" id="IPR014721">
    <property type="entry name" value="Ribsml_uS5_D2-typ_fold_subgr"/>
</dbReference>
<dbReference type="PROSITE" id="PS51786">
    <property type="entry name" value="LON_PROTEOLYTIC"/>
    <property type="match status" value="1"/>
</dbReference>
<dbReference type="InterPro" id="IPR003959">
    <property type="entry name" value="ATPase_AAA_core"/>
</dbReference>
<dbReference type="InterPro" id="IPR003593">
    <property type="entry name" value="AAA+_ATPase"/>
</dbReference>
<proteinExistence type="predicted"/>
<dbReference type="SUPFAM" id="SSF54211">
    <property type="entry name" value="Ribosomal protein S5 domain 2-like"/>
    <property type="match status" value="1"/>
</dbReference>
<feature type="domain" description="Lon proteolytic" evidence="6">
    <location>
        <begin position="878"/>
        <end position="1068"/>
    </location>
</feature>
<dbReference type="GO" id="GO:0006508">
    <property type="term" value="P:proteolysis"/>
    <property type="evidence" value="ECO:0007669"/>
    <property type="project" value="UniProtKB-KW"/>
</dbReference>
<keyword evidence="3" id="KW-0378">Hydrolase</keyword>
<dbReference type="Gene3D" id="1.10.8.60">
    <property type="match status" value="1"/>
</dbReference>
<evidence type="ECO:0000313" key="7">
    <source>
        <dbReference type="EMBL" id="AYV81634.1"/>
    </source>
</evidence>
<dbReference type="Gene3D" id="3.30.230.10">
    <property type="match status" value="1"/>
</dbReference>
<reference evidence="7" key="1">
    <citation type="submission" date="2018-10" db="EMBL/GenBank/DDBJ databases">
        <title>Hidden diversity of soil giant viruses.</title>
        <authorList>
            <person name="Schulz F."/>
            <person name="Alteio L."/>
            <person name="Goudeau D."/>
            <person name="Ryan E.M."/>
            <person name="Malmstrom R.R."/>
            <person name="Blanchard J."/>
            <person name="Woyke T."/>
        </authorList>
    </citation>
    <scope>NUCLEOTIDE SEQUENCE</scope>
    <source>
        <strain evidence="7">HAV1</strain>
    </source>
</reference>
<dbReference type="Gene3D" id="3.40.50.300">
    <property type="entry name" value="P-loop containing nucleotide triphosphate hydrolases"/>
    <property type="match status" value="1"/>
</dbReference>
<dbReference type="GO" id="GO:0005524">
    <property type="term" value="F:ATP binding"/>
    <property type="evidence" value="ECO:0007669"/>
    <property type="project" value="UniProtKB-KW"/>
</dbReference>
<dbReference type="InterPro" id="IPR054594">
    <property type="entry name" value="Lon_lid"/>
</dbReference>
<dbReference type="InterPro" id="IPR027065">
    <property type="entry name" value="Lon_Prtase"/>
</dbReference>
<keyword evidence="5" id="KW-0067">ATP-binding</keyword>
<dbReference type="Pfam" id="PF00004">
    <property type="entry name" value="AAA"/>
    <property type="match status" value="1"/>
</dbReference>
<name>A0A3G5A552_9VIRU</name>
<dbReference type="PANTHER" id="PTHR10046">
    <property type="entry name" value="ATP DEPENDENT LON PROTEASE FAMILY MEMBER"/>
    <property type="match status" value="1"/>
</dbReference>
<keyword evidence="1 7" id="KW-0645">Protease</keyword>
<evidence type="ECO:0000256" key="3">
    <source>
        <dbReference type="ARBA" id="ARBA00022801"/>
    </source>
</evidence>
<keyword evidence="2" id="KW-0547">Nucleotide-binding</keyword>
<dbReference type="InterPro" id="IPR027417">
    <property type="entry name" value="P-loop_NTPase"/>
</dbReference>
<evidence type="ECO:0000256" key="1">
    <source>
        <dbReference type="ARBA" id="ARBA00022670"/>
    </source>
</evidence>
<evidence type="ECO:0000256" key="2">
    <source>
        <dbReference type="ARBA" id="ARBA00022741"/>
    </source>
</evidence>
<dbReference type="Pfam" id="PF22667">
    <property type="entry name" value="Lon_lid"/>
    <property type="match status" value="1"/>
</dbReference>
<dbReference type="GO" id="GO:0004176">
    <property type="term" value="F:ATP-dependent peptidase activity"/>
    <property type="evidence" value="ECO:0007669"/>
    <property type="project" value="InterPro"/>
</dbReference>